<gene>
    <name evidence="1" type="ORF">AS52_02369</name>
</gene>
<name>A0A806TGS0_PRIMG</name>
<dbReference type="AlphaFoldDB" id="A0A806TGS0"/>
<organism evidence="1 2">
    <name type="scientific">Priestia megaterium Q3</name>
    <dbReference type="NCBI Taxonomy" id="1452722"/>
    <lineage>
        <taxon>Bacteria</taxon>
        <taxon>Bacillati</taxon>
        <taxon>Bacillota</taxon>
        <taxon>Bacilli</taxon>
        <taxon>Bacillales</taxon>
        <taxon>Bacillaceae</taxon>
        <taxon>Priestia</taxon>
    </lineage>
</organism>
<reference evidence="1 2" key="1">
    <citation type="submission" date="2015-01" db="EMBL/GenBank/DDBJ databases">
        <title>Genome sequence of bacillus megaterium Q3.</title>
        <authorList>
            <person name="Wang Y."/>
            <person name="Luo K."/>
            <person name="Bai L."/>
            <person name="Luo F."/>
        </authorList>
    </citation>
    <scope>NUCLEOTIDE SEQUENCE [LARGE SCALE GENOMIC DNA]</scope>
    <source>
        <strain evidence="1 2">Q3</strain>
    </source>
</reference>
<dbReference type="Proteomes" id="UP000036410">
    <property type="component" value="Chromosome"/>
</dbReference>
<protein>
    <submittedName>
        <fullName evidence="1">Uncharacterized protein</fullName>
    </submittedName>
</protein>
<evidence type="ECO:0000313" key="2">
    <source>
        <dbReference type="Proteomes" id="UP000036410"/>
    </source>
</evidence>
<proteinExistence type="predicted"/>
<dbReference type="EMBL" id="CP010586">
    <property type="protein sequence ID" value="AKP77331.1"/>
    <property type="molecule type" value="Genomic_DNA"/>
</dbReference>
<accession>A0A806TGS0</accession>
<sequence>MYMNDNSLIKDPFLEKGEIEFLELKKDEIRYLKFDRFLKVIKALNQRSDKGYQSLMLSVDGFKGTSRELYEIEEFRRYVNLLINQVPQMLFYIHDKNKMTNQILKSLSNNSSQPASIDPKRARLMIDAIQEQVAKTEDKEIKENLSEFVCKIQSFVNQY</sequence>
<evidence type="ECO:0000313" key="1">
    <source>
        <dbReference type="EMBL" id="AKP77331.1"/>
    </source>
</evidence>